<evidence type="ECO:0000256" key="1">
    <source>
        <dbReference type="SAM" id="Phobius"/>
    </source>
</evidence>
<dbReference type="Pfam" id="PF00652">
    <property type="entry name" value="Ricin_B_lectin"/>
    <property type="match status" value="1"/>
</dbReference>
<keyword evidence="1" id="KW-0472">Membrane</keyword>
<keyword evidence="1" id="KW-1133">Transmembrane helix</keyword>
<dbReference type="SMART" id="SM00458">
    <property type="entry name" value="RICIN"/>
    <property type="match status" value="1"/>
</dbReference>
<sequence>MRIGTSSLQSLMRMCPAPPGRMTNTYLWILLLTLGLTVGLCVLGVRVQKVMTQQATGKYSSPEQRVAAWRDFLRENDLYAAEIVGHANSGTPRCLDIKGAAKVEGENLGGRHLQALNCTGGANQRWSLQRDESIRSKRNKEYCLSINQASKDAQMTRCSEQFTRWKHNTDTNQILTVDSSPPFCLEMKNEDGGFVKAGSCVEGDEGQAFMLL</sequence>
<dbReference type="InterPro" id="IPR035992">
    <property type="entry name" value="Ricin_B-like_lectins"/>
</dbReference>
<proteinExistence type="predicted"/>
<dbReference type="PROSITE" id="PS50231">
    <property type="entry name" value="RICIN_B_LECTIN"/>
    <property type="match status" value="1"/>
</dbReference>
<reference evidence="3" key="1">
    <citation type="submission" date="2021-01" db="EMBL/GenBank/DDBJ databases">
        <authorList>
            <person name="Corre E."/>
            <person name="Pelletier E."/>
            <person name="Niang G."/>
            <person name="Scheremetjew M."/>
            <person name="Finn R."/>
            <person name="Kale V."/>
            <person name="Holt S."/>
            <person name="Cochrane G."/>
            <person name="Meng A."/>
            <person name="Brown T."/>
            <person name="Cohen L."/>
        </authorList>
    </citation>
    <scope>NUCLEOTIDE SEQUENCE</scope>
    <source>
        <strain evidence="3">CCCM811</strain>
    </source>
</reference>
<feature type="transmembrane region" description="Helical" evidence="1">
    <location>
        <begin position="26"/>
        <end position="45"/>
    </location>
</feature>
<keyword evidence="1" id="KW-0812">Transmembrane</keyword>
<dbReference type="AlphaFoldDB" id="A0A7S3YVG9"/>
<feature type="domain" description="Ricin B lectin" evidence="2">
    <location>
        <begin position="81"/>
        <end position="212"/>
    </location>
</feature>
<dbReference type="InterPro" id="IPR000772">
    <property type="entry name" value="Ricin_B_lectin"/>
</dbReference>
<organism evidence="3">
    <name type="scientific">Lotharella globosa</name>
    <dbReference type="NCBI Taxonomy" id="91324"/>
    <lineage>
        <taxon>Eukaryota</taxon>
        <taxon>Sar</taxon>
        <taxon>Rhizaria</taxon>
        <taxon>Cercozoa</taxon>
        <taxon>Chlorarachniophyceae</taxon>
        <taxon>Lotharella</taxon>
    </lineage>
</organism>
<protein>
    <recommendedName>
        <fullName evidence="2">Ricin B lectin domain-containing protein</fullName>
    </recommendedName>
</protein>
<evidence type="ECO:0000313" key="3">
    <source>
        <dbReference type="EMBL" id="CAE0663103.1"/>
    </source>
</evidence>
<accession>A0A7S3YVG9</accession>
<dbReference type="Gene3D" id="2.80.10.50">
    <property type="match status" value="1"/>
</dbReference>
<gene>
    <name evidence="3" type="ORF">LGLO00237_LOCUS14704</name>
</gene>
<evidence type="ECO:0000259" key="2">
    <source>
        <dbReference type="SMART" id="SM00458"/>
    </source>
</evidence>
<dbReference type="SUPFAM" id="SSF50370">
    <property type="entry name" value="Ricin B-like lectins"/>
    <property type="match status" value="1"/>
</dbReference>
<name>A0A7S3YVG9_9EUKA</name>
<dbReference type="EMBL" id="HBIV01020345">
    <property type="protein sequence ID" value="CAE0663103.1"/>
    <property type="molecule type" value="Transcribed_RNA"/>
</dbReference>